<accession>A0A517NA66</accession>
<dbReference type="OrthoDB" id="283096at2"/>
<dbReference type="InterPro" id="IPR002575">
    <property type="entry name" value="Aminoglycoside_PTrfase"/>
</dbReference>
<dbReference type="GO" id="GO:0016740">
    <property type="term" value="F:transferase activity"/>
    <property type="evidence" value="ECO:0007669"/>
    <property type="project" value="UniProtKB-KW"/>
</dbReference>
<dbReference type="RefSeq" id="WP_145169574.1">
    <property type="nucleotide sequence ID" value="NZ_CP036525.1"/>
</dbReference>
<name>A0A517NA66_9BACT</name>
<gene>
    <name evidence="2" type="ORF">K227x_24150</name>
</gene>
<proteinExistence type="predicted"/>
<dbReference type="SUPFAM" id="SSF56112">
    <property type="entry name" value="Protein kinase-like (PK-like)"/>
    <property type="match status" value="1"/>
</dbReference>
<dbReference type="KEGG" id="rlc:K227x_24150"/>
<keyword evidence="3" id="KW-1185">Reference proteome</keyword>
<dbReference type="Pfam" id="PF01636">
    <property type="entry name" value="APH"/>
    <property type="match status" value="1"/>
</dbReference>
<sequence>MDCQLPTPIRTEWLATRAIERVTHIAPGFSGASVYRCQSSDGTQWALKHWPIENSPSRVAEVHQVQQAARDGGIESVPKIEASMTVAGRIWELSTWMTGDPATGNAAPATVQAGAELIRQFHQAVSVLGSMEQPAPAIQNRIQRLNQLRHELPAALRDAGVAITAMPVPVGESIGRACRELAQHWNSVAAEMDAQLTAFARTPVPTQFVLRDVHREHILFSNLNANANPVPALSPSPPGLVLASQLAAGTQVPVPTGLIDFDAVRVDTPIADLARWVGSFLASRNRTEERELWQAALADWGRKDVLQQRIVWGDSATQVTDHSPNWLGMGLNPQDALPLAQTLHFATTWISLANWVIWCVSQKRVFLAGPDQIAGRIDDWTTLAVRDRMFPQT</sequence>
<evidence type="ECO:0000259" key="1">
    <source>
        <dbReference type="Pfam" id="PF01636"/>
    </source>
</evidence>
<keyword evidence="2" id="KW-0808">Transferase</keyword>
<dbReference type="EMBL" id="CP036525">
    <property type="protein sequence ID" value="QDT04029.1"/>
    <property type="molecule type" value="Genomic_DNA"/>
</dbReference>
<protein>
    <submittedName>
        <fullName evidence="2">Phosphotransferase enzyme family protein</fullName>
    </submittedName>
</protein>
<feature type="domain" description="Aminoglycoside phosphotransferase" evidence="1">
    <location>
        <begin position="25"/>
        <end position="221"/>
    </location>
</feature>
<evidence type="ECO:0000313" key="3">
    <source>
        <dbReference type="Proteomes" id="UP000318538"/>
    </source>
</evidence>
<reference evidence="2 3" key="1">
    <citation type="submission" date="2019-02" db="EMBL/GenBank/DDBJ databases">
        <title>Deep-cultivation of Planctomycetes and their phenomic and genomic characterization uncovers novel biology.</title>
        <authorList>
            <person name="Wiegand S."/>
            <person name="Jogler M."/>
            <person name="Boedeker C."/>
            <person name="Pinto D."/>
            <person name="Vollmers J."/>
            <person name="Rivas-Marin E."/>
            <person name="Kohn T."/>
            <person name="Peeters S.H."/>
            <person name="Heuer A."/>
            <person name="Rast P."/>
            <person name="Oberbeckmann S."/>
            <person name="Bunk B."/>
            <person name="Jeske O."/>
            <person name="Meyerdierks A."/>
            <person name="Storesund J.E."/>
            <person name="Kallscheuer N."/>
            <person name="Luecker S."/>
            <person name="Lage O.M."/>
            <person name="Pohl T."/>
            <person name="Merkel B.J."/>
            <person name="Hornburger P."/>
            <person name="Mueller R.-W."/>
            <person name="Bruemmer F."/>
            <person name="Labrenz M."/>
            <person name="Spormann A.M."/>
            <person name="Op den Camp H."/>
            <person name="Overmann J."/>
            <person name="Amann R."/>
            <person name="Jetten M.S.M."/>
            <person name="Mascher T."/>
            <person name="Medema M.H."/>
            <person name="Devos D.P."/>
            <person name="Kaster A.-K."/>
            <person name="Ovreas L."/>
            <person name="Rohde M."/>
            <person name="Galperin M.Y."/>
            <person name="Jogler C."/>
        </authorList>
    </citation>
    <scope>NUCLEOTIDE SEQUENCE [LARGE SCALE GENOMIC DNA]</scope>
    <source>
        <strain evidence="2 3">K22_7</strain>
    </source>
</reference>
<dbReference type="InterPro" id="IPR011009">
    <property type="entry name" value="Kinase-like_dom_sf"/>
</dbReference>
<organism evidence="2 3">
    <name type="scientific">Rubripirellula lacrimiformis</name>
    <dbReference type="NCBI Taxonomy" id="1930273"/>
    <lineage>
        <taxon>Bacteria</taxon>
        <taxon>Pseudomonadati</taxon>
        <taxon>Planctomycetota</taxon>
        <taxon>Planctomycetia</taxon>
        <taxon>Pirellulales</taxon>
        <taxon>Pirellulaceae</taxon>
        <taxon>Rubripirellula</taxon>
    </lineage>
</organism>
<dbReference type="Proteomes" id="UP000318538">
    <property type="component" value="Chromosome"/>
</dbReference>
<dbReference type="AlphaFoldDB" id="A0A517NA66"/>
<evidence type="ECO:0000313" key="2">
    <source>
        <dbReference type="EMBL" id="QDT04029.1"/>
    </source>
</evidence>